<gene>
    <name evidence="2" type="ORF">BK658_07685</name>
</gene>
<feature type="domain" description="DUF7716" evidence="1">
    <location>
        <begin position="8"/>
        <end position="109"/>
    </location>
</feature>
<comment type="caution">
    <text evidence="2">The sequence shown here is derived from an EMBL/GenBank/DDBJ whole genome shotgun (WGS) entry which is preliminary data.</text>
</comment>
<dbReference type="EMBL" id="MOBI01000008">
    <property type="protein sequence ID" value="RON02129.1"/>
    <property type="molecule type" value="Genomic_DNA"/>
</dbReference>
<proteinExistence type="predicted"/>
<reference evidence="2 3" key="1">
    <citation type="submission" date="2016-10" db="EMBL/GenBank/DDBJ databases">
        <title>Comparative genome analysis of multiple Pseudomonas spp. focuses on biocontrol and plant growth promoting traits.</title>
        <authorList>
            <person name="Tao X.-Y."/>
            <person name="Taylor C.G."/>
        </authorList>
    </citation>
    <scope>NUCLEOTIDE SEQUENCE [LARGE SCALE GENOMIC DNA]</scope>
    <source>
        <strain evidence="2 3">37D10</strain>
    </source>
</reference>
<evidence type="ECO:0000313" key="3">
    <source>
        <dbReference type="Proteomes" id="UP000284684"/>
    </source>
</evidence>
<dbReference type="Proteomes" id="UP000284684">
    <property type="component" value="Unassembled WGS sequence"/>
</dbReference>
<sequence length="112" mass="13256">MVSQMKKIKFADVLTDAENLDWEDALYLPKNKEEWGLNCEVFIENPDNFEDYDADDNPVDMSKINYRYVLLCDDLSSIIKNLQEQSASYDLDMAYKAFTFYFENYSFIRLKA</sequence>
<accession>A0A423GWW0</accession>
<protein>
    <recommendedName>
        <fullName evidence="1">DUF7716 domain-containing protein</fullName>
    </recommendedName>
</protein>
<evidence type="ECO:0000259" key="1">
    <source>
        <dbReference type="Pfam" id="PF24832"/>
    </source>
</evidence>
<dbReference type="InterPro" id="IPR056133">
    <property type="entry name" value="DUF7716"/>
</dbReference>
<dbReference type="Pfam" id="PF24832">
    <property type="entry name" value="DUF7716"/>
    <property type="match status" value="1"/>
</dbReference>
<evidence type="ECO:0000313" key="2">
    <source>
        <dbReference type="EMBL" id="RON02129.1"/>
    </source>
</evidence>
<name>A0A423GWW0_9PSED</name>
<organism evidence="2 3">
    <name type="scientific">Pseudomonas brassicacearum</name>
    <dbReference type="NCBI Taxonomy" id="930166"/>
    <lineage>
        <taxon>Bacteria</taxon>
        <taxon>Pseudomonadati</taxon>
        <taxon>Pseudomonadota</taxon>
        <taxon>Gammaproteobacteria</taxon>
        <taxon>Pseudomonadales</taxon>
        <taxon>Pseudomonadaceae</taxon>
        <taxon>Pseudomonas</taxon>
    </lineage>
</organism>
<dbReference type="AlphaFoldDB" id="A0A423GWW0"/>